<dbReference type="KEGG" id="luo:HHL09_02610"/>
<gene>
    <name evidence="1" type="ORF">HHL09_02610</name>
</gene>
<dbReference type="RefSeq" id="WP_169452936.1">
    <property type="nucleotide sequence ID" value="NZ_CP051774.1"/>
</dbReference>
<protein>
    <submittedName>
        <fullName evidence="1">Uncharacterized protein</fullName>
    </submittedName>
</protein>
<dbReference type="EMBL" id="CP051774">
    <property type="protein sequence ID" value="QJE94715.1"/>
    <property type="molecule type" value="Genomic_DNA"/>
</dbReference>
<proteinExistence type="predicted"/>
<dbReference type="Proteomes" id="UP000501812">
    <property type="component" value="Chromosome"/>
</dbReference>
<keyword evidence="2" id="KW-1185">Reference proteome</keyword>
<evidence type="ECO:0000313" key="1">
    <source>
        <dbReference type="EMBL" id="QJE94715.1"/>
    </source>
</evidence>
<reference evidence="1 2" key="1">
    <citation type="submission" date="2020-04" db="EMBL/GenBank/DDBJ databases">
        <title>Luteolibacter sp. G-1-1-1 isolated from soil.</title>
        <authorList>
            <person name="Dahal R.H."/>
        </authorList>
    </citation>
    <scope>NUCLEOTIDE SEQUENCE [LARGE SCALE GENOMIC DNA]</scope>
    <source>
        <strain evidence="1 2">G-1-1-1</strain>
    </source>
</reference>
<sequence length="119" mass="12742">METEEHLRARSLTIVDRDGNPKIFLDGGQNPGTAHISLKSDNGAWLQIHEQPGGFITISLNGPTVGAGEVVLGPMGLSIRDGEGKLGVMIGKFSDPSTCEITVYRGGEQKARFPEGWHS</sequence>
<organism evidence="1 2">
    <name type="scientific">Luteolibacter luteus</name>
    <dbReference type="NCBI Taxonomy" id="2728835"/>
    <lineage>
        <taxon>Bacteria</taxon>
        <taxon>Pseudomonadati</taxon>
        <taxon>Verrucomicrobiota</taxon>
        <taxon>Verrucomicrobiia</taxon>
        <taxon>Verrucomicrobiales</taxon>
        <taxon>Verrucomicrobiaceae</taxon>
        <taxon>Luteolibacter</taxon>
    </lineage>
</organism>
<evidence type="ECO:0000313" key="2">
    <source>
        <dbReference type="Proteomes" id="UP000501812"/>
    </source>
</evidence>
<name>A0A858RDD9_9BACT</name>
<accession>A0A858RDD9</accession>
<dbReference type="AlphaFoldDB" id="A0A858RDD9"/>